<evidence type="ECO:0000313" key="4">
    <source>
        <dbReference type="Proteomes" id="UP000051952"/>
    </source>
</evidence>
<dbReference type="Proteomes" id="UP000051952">
    <property type="component" value="Unassembled WGS sequence"/>
</dbReference>
<dbReference type="InterPro" id="IPR037047">
    <property type="entry name" value="PITH_dom_sf"/>
</dbReference>
<comment type="similarity">
    <text evidence="1">Belongs to the PITHD1 family.</text>
</comment>
<dbReference type="PANTHER" id="PTHR12175:SF1">
    <property type="entry name" value="PITH DOMAIN-CONTAINING PROTEIN 1"/>
    <property type="match status" value="1"/>
</dbReference>
<protein>
    <recommendedName>
        <fullName evidence="2">PITH domain-containing protein</fullName>
    </recommendedName>
</protein>
<dbReference type="PROSITE" id="PS51532">
    <property type="entry name" value="PITH"/>
    <property type="match status" value="1"/>
</dbReference>
<evidence type="ECO:0000256" key="1">
    <source>
        <dbReference type="ARBA" id="ARBA00025788"/>
    </source>
</evidence>
<dbReference type="PANTHER" id="PTHR12175">
    <property type="entry name" value="AD039 HT014 THIOREDOXIN FAMILY TRP26"/>
    <property type="match status" value="1"/>
</dbReference>
<keyword evidence="4" id="KW-1185">Reference proteome</keyword>
<dbReference type="GO" id="GO:0005737">
    <property type="term" value="C:cytoplasm"/>
    <property type="evidence" value="ECO:0007669"/>
    <property type="project" value="UniProtKB-ARBA"/>
</dbReference>
<dbReference type="Pfam" id="PF06201">
    <property type="entry name" value="PITH"/>
    <property type="match status" value="1"/>
</dbReference>
<dbReference type="OMA" id="YESMANP"/>
<dbReference type="AlphaFoldDB" id="A0A0S4KLB0"/>
<gene>
    <name evidence="3" type="ORF">BSAL_31580</name>
</gene>
<organism evidence="3 4">
    <name type="scientific">Bodo saltans</name>
    <name type="common">Flagellated protozoan</name>
    <dbReference type="NCBI Taxonomy" id="75058"/>
    <lineage>
        <taxon>Eukaryota</taxon>
        <taxon>Discoba</taxon>
        <taxon>Euglenozoa</taxon>
        <taxon>Kinetoplastea</taxon>
        <taxon>Metakinetoplastina</taxon>
        <taxon>Eubodonida</taxon>
        <taxon>Bodonidae</taxon>
        <taxon>Bodo</taxon>
    </lineage>
</organism>
<name>A0A0S4KLB0_BODSA</name>
<feature type="domain" description="PITH" evidence="2">
    <location>
        <begin position="21"/>
        <end position="197"/>
    </location>
</feature>
<dbReference type="InterPro" id="IPR008979">
    <property type="entry name" value="Galactose-bd-like_sf"/>
</dbReference>
<dbReference type="EMBL" id="CYKH01001913">
    <property type="protein sequence ID" value="CUI15187.1"/>
    <property type="molecule type" value="Genomic_DNA"/>
</dbReference>
<proteinExistence type="inferred from homology"/>
<dbReference type="SUPFAM" id="SSF49785">
    <property type="entry name" value="Galactose-binding domain-like"/>
    <property type="match status" value="1"/>
</dbReference>
<dbReference type="VEuPathDB" id="TriTrypDB:BSAL_31580"/>
<evidence type="ECO:0000313" key="3">
    <source>
        <dbReference type="EMBL" id="CUI15187.1"/>
    </source>
</evidence>
<dbReference type="Gene3D" id="2.60.120.470">
    <property type="entry name" value="PITH domain"/>
    <property type="match status" value="1"/>
</dbReference>
<dbReference type="InterPro" id="IPR045099">
    <property type="entry name" value="PITH1-like"/>
</dbReference>
<dbReference type="InterPro" id="IPR010400">
    <property type="entry name" value="PITH_dom"/>
</dbReference>
<dbReference type="OrthoDB" id="2635at2759"/>
<sequence length="219" mass="23657">MPCNCRRGAGPHDHVADGVFARDGAFGVGQLLNGHINGLALQAWNMQPSVQVVYSSLFSPHVGEDGPPFVASDADPEVLLFVPFHEVVKIRGLLISGTNDAFAPGAVKLFVNAQDVNGFESVQRLLPEETVVLAQTSAEDAIVYRINPAKFQNVASMTLMVPESFGEDETHLCRIEFYGESTGQPVHRPLATNVVYESMANPADHKIVDEARGGMNIVM</sequence>
<accession>A0A0S4KLB0</accession>
<evidence type="ECO:0000259" key="2">
    <source>
        <dbReference type="PROSITE" id="PS51532"/>
    </source>
</evidence>
<reference evidence="4" key="1">
    <citation type="submission" date="2015-09" db="EMBL/GenBank/DDBJ databases">
        <authorList>
            <consortium name="Pathogen Informatics"/>
        </authorList>
    </citation>
    <scope>NUCLEOTIDE SEQUENCE [LARGE SCALE GENOMIC DNA]</scope>
    <source>
        <strain evidence="4">Lake Konstanz</strain>
    </source>
</reference>